<feature type="transmembrane region" description="Helical" evidence="1">
    <location>
        <begin position="499"/>
        <end position="515"/>
    </location>
</feature>
<organism evidence="2 3">
    <name type="scientific">Gallintestinimicrobium propionicum</name>
    <dbReference type="NCBI Taxonomy" id="2981770"/>
    <lineage>
        <taxon>Bacteria</taxon>
        <taxon>Bacillati</taxon>
        <taxon>Bacillota</taxon>
        <taxon>Clostridia</taxon>
        <taxon>Lachnospirales</taxon>
        <taxon>Lachnospiraceae</taxon>
        <taxon>Gallintestinimicrobium</taxon>
    </lineage>
</organism>
<feature type="transmembrane region" description="Helical" evidence="1">
    <location>
        <begin position="304"/>
        <end position="322"/>
    </location>
</feature>
<keyword evidence="1" id="KW-0472">Membrane</keyword>
<comment type="caution">
    <text evidence="2">The sequence shown here is derived from an EMBL/GenBank/DDBJ whole genome shotgun (WGS) entry which is preliminary data.</text>
</comment>
<feature type="transmembrane region" description="Helical" evidence="1">
    <location>
        <begin position="386"/>
        <end position="413"/>
    </location>
</feature>
<feature type="transmembrane region" description="Helical" evidence="1">
    <location>
        <begin position="358"/>
        <end position="374"/>
    </location>
</feature>
<gene>
    <name evidence="2" type="ORF">LKD45_02440</name>
</gene>
<sequence>MKEQKVDTRQRKISNIRFNKVLFTSILVCGIFISGIFYLWIYHGLRYGYEAERPSTETFETVSTEETITQEFIAREYYLKGIEFVFINLAEDGNGELDFRVLDSDGRIKANSEIAISSVTAGEWEFIPLRVRLKAGESYILEISAKDCSIPPYVLAREKGTVGENTVLTASGAETSLELLNAYGFAVSASRLERLLITVMLAVCLFGLWIFWNNEKWTAICKQNAWVKQIKDGIAAVLLVVQFVFMIPDIIYVLENTGFDPSWRYFLNVVNGTDLKFGRDIYFTYGPLGYLFYLMKLPGNTIEYWSGIVIWGIIFLFHLWMLLQLYRLYQKGKIHFWAITASVCCYLAGYYAPTRDNYLLYLMILAVVLWAKGAKNIVLIPNLLLLLMFFGKFSTFTSGFAFCILFCIFDVLFRKNWKSIWLFLPGIILMPVCYLVYCPSIKNLFEYVAGILKISSGWMLTMQFDSVLQPSEVRWLIILIACYVLLIIGNLWSNYKSSAAIIASCASMFFLYKYATTRHGLKVGIWLFAMLFSATILSIDWNVLFQKIGQRAKAVRKNQIIYYVCGTAMIMAVGCTGILEAHSLRSSMGYVKETLAAKMYHYTHLGENSIPEELVKENQLPDEILEAIGEHTVTVYPWRNGYGAVYPEWNMVWYPSVQNGNEYIPWLDGIVADWFCSEKASEKILLTNETIDHHIPYLENPLTWEAIRNNYEVEIISDDVCVLTQRKQKIEIEKLEKVGEQISSSNEAIVCPENADYVKIHLKLNLKGFIKKWLYHVGTVNMVLDCEDGSRIEGRSVIPNLESGFYLEKVPETLEELKQVINDNVSTSIMQIQLDGKGLEDYQENVTIEWYCLQ</sequence>
<evidence type="ECO:0000313" key="2">
    <source>
        <dbReference type="EMBL" id="MCC2166568.1"/>
    </source>
</evidence>
<feature type="transmembrane region" description="Helical" evidence="1">
    <location>
        <begin position="233"/>
        <end position="254"/>
    </location>
</feature>
<feature type="transmembrane region" description="Helical" evidence="1">
    <location>
        <begin position="521"/>
        <end position="539"/>
    </location>
</feature>
<feature type="transmembrane region" description="Helical" evidence="1">
    <location>
        <begin position="334"/>
        <end position="352"/>
    </location>
</feature>
<feature type="transmembrane region" description="Helical" evidence="1">
    <location>
        <begin position="21"/>
        <end position="41"/>
    </location>
</feature>
<dbReference type="Proteomes" id="UP001199355">
    <property type="component" value="Unassembled WGS sequence"/>
</dbReference>
<feature type="transmembrane region" description="Helical" evidence="1">
    <location>
        <begin position="560"/>
        <end position="579"/>
    </location>
</feature>
<proteinExistence type="predicted"/>
<reference evidence="2 3" key="1">
    <citation type="submission" date="2021-10" db="EMBL/GenBank/DDBJ databases">
        <title>Anaerobic single-cell dispensing facilitates the cultivation of human gut bacteria.</title>
        <authorList>
            <person name="Afrizal A."/>
        </authorList>
    </citation>
    <scope>NUCLEOTIDE SEQUENCE [LARGE SCALE GENOMIC DNA]</scope>
    <source>
        <strain evidence="2 3">CLA-AA-H244</strain>
    </source>
</reference>
<accession>A0AAE3AVK3</accession>
<dbReference type="RefSeq" id="WP_308727654.1">
    <property type="nucleotide sequence ID" value="NZ_JAJEQF010000003.1"/>
</dbReference>
<evidence type="ECO:0000256" key="1">
    <source>
        <dbReference type="SAM" id="Phobius"/>
    </source>
</evidence>
<evidence type="ECO:0000313" key="3">
    <source>
        <dbReference type="Proteomes" id="UP001199355"/>
    </source>
</evidence>
<dbReference type="AlphaFoldDB" id="A0AAE3AVK3"/>
<protein>
    <submittedName>
        <fullName evidence="2">Uncharacterized protein</fullName>
    </submittedName>
</protein>
<dbReference type="EMBL" id="JAJEQF010000003">
    <property type="protein sequence ID" value="MCC2166568.1"/>
    <property type="molecule type" value="Genomic_DNA"/>
</dbReference>
<feature type="transmembrane region" description="Helical" evidence="1">
    <location>
        <begin position="473"/>
        <end position="492"/>
    </location>
</feature>
<keyword evidence="3" id="KW-1185">Reference proteome</keyword>
<feature type="transmembrane region" description="Helical" evidence="1">
    <location>
        <begin position="195"/>
        <end position="212"/>
    </location>
</feature>
<name>A0AAE3AVK3_9FIRM</name>
<keyword evidence="1" id="KW-1133">Transmembrane helix</keyword>
<feature type="transmembrane region" description="Helical" evidence="1">
    <location>
        <begin position="419"/>
        <end position="437"/>
    </location>
</feature>
<keyword evidence="1" id="KW-0812">Transmembrane</keyword>